<dbReference type="EMBL" id="BAABGY010000009">
    <property type="protein sequence ID" value="GAA4336925.1"/>
    <property type="molecule type" value="Genomic_DNA"/>
</dbReference>
<feature type="modified residue" description="4-aspartylphosphate" evidence="1">
    <location>
        <position position="52"/>
    </location>
</feature>
<name>A0ABP8HBJ2_9BACT</name>
<keyword evidence="4" id="KW-1185">Reference proteome</keyword>
<proteinExistence type="predicted"/>
<dbReference type="SMART" id="SM00448">
    <property type="entry name" value="REC"/>
    <property type="match status" value="1"/>
</dbReference>
<dbReference type="Pfam" id="PF00072">
    <property type="entry name" value="Response_reg"/>
    <property type="match status" value="1"/>
</dbReference>
<dbReference type="Gene3D" id="3.40.50.2300">
    <property type="match status" value="1"/>
</dbReference>
<evidence type="ECO:0000256" key="1">
    <source>
        <dbReference type="PROSITE-ProRule" id="PRU00169"/>
    </source>
</evidence>
<protein>
    <submittedName>
        <fullName evidence="3">Response regulator</fullName>
    </submittedName>
</protein>
<accession>A0ABP8HBJ2</accession>
<dbReference type="CDD" id="cd17557">
    <property type="entry name" value="REC_Rcp-like"/>
    <property type="match status" value="1"/>
</dbReference>
<sequence>MLVDDDATDRELFGEALQGNRPACTLTEAGNGVAALDALRAATQLPHLIVLDLNMPVMDGRETLRALRAEPAWKHIPVCILSTSSAHFDVRNAYDDGANLFLVKPLDFRSLQELATCLLALFGKYSGTV</sequence>
<dbReference type="SUPFAM" id="SSF52172">
    <property type="entry name" value="CheY-like"/>
    <property type="match status" value="1"/>
</dbReference>
<gene>
    <name evidence="3" type="ORF">GCM10023184_32490</name>
</gene>
<dbReference type="InterPro" id="IPR011006">
    <property type="entry name" value="CheY-like_superfamily"/>
</dbReference>
<organism evidence="3 4">
    <name type="scientific">Flaviaesturariibacter amylovorans</name>
    <dbReference type="NCBI Taxonomy" id="1084520"/>
    <lineage>
        <taxon>Bacteria</taxon>
        <taxon>Pseudomonadati</taxon>
        <taxon>Bacteroidota</taxon>
        <taxon>Chitinophagia</taxon>
        <taxon>Chitinophagales</taxon>
        <taxon>Chitinophagaceae</taxon>
        <taxon>Flaviaestuariibacter</taxon>
    </lineage>
</organism>
<keyword evidence="1" id="KW-0597">Phosphoprotein</keyword>
<evidence type="ECO:0000313" key="3">
    <source>
        <dbReference type="EMBL" id="GAA4336925.1"/>
    </source>
</evidence>
<dbReference type="InterPro" id="IPR001789">
    <property type="entry name" value="Sig_transdc_resp-reg_receiver"/>
</dbReference>
<comment type="caution">
    <text evidence="3">The sequence shown here is derived from an EMBL/GenBank/DDBJ whole genome shotgun (WGS) entry which is preliminary data.</text>
</comment>
<dbReference type="InterPro" id="IPR052893">
    <property type="entry name" value="TCS_response_regulator"/>
</dbReference>
<evidence type="ECO:0000313" key="4">
    <source>
        <dbReference type="Proteomes" id="UP001501725"/>
    </source>
</evidence>
<feature type="domain" description="Response regulatory" evidence="2">
    <location>
        <begin position="1"/>
        <end position="119"/>
    </location>
</feature>
<reference evidence="4" key="1">
    <citation type="journal article" date="2019" name="Int. J. Syst. Evol. Microbiol.">
        <title>The Global Catalogue of Microorganisms (GCM) 10K type strain sequencing project: providing services to taxonomists for standard genome sequencing and annotation.</title>
        <authorList>
            <consortium name="The Broad Institute Genomics Platform"/>
            <consortium name="The Broad Institute Genome Sequencing Center for Infectious Disease"/>
            <person name="Wu L."/>
            <person name="Ma J."/>
        </authorList>
    </citation>
    <scope>NUCLEOTIDE SEQUENCE [LARGE SCALE GENOMIC DNA]</scope>
    <source>
        <strain evidence="4">JCM 17919</strain>
    </source>
</reference>
<evidence type="ECO:0000259" key="2">
    <source>
        <dbReference type="PROSITE" id="PS50110"/>
    </source>
</evidence>
<dbReference type="PROSITE" id="PS50110">
    <property type="entry name" value="RESPONSE_REGULATORY"/>
    <property type="match status" value="1"/>
</dbReference>
<dbReference type="PANTHER" id="PTHR44520:SF2">
    <property type="entry name" value="RESPONSE REGULATOR RCP1"/>
    <property type="match status" value="1"/>
</dbReference>
<dbReference type="Proteomes" id="UP001501725">
    <property type="component" value="Unassembled WGS sequence"/>
</dbReference>
<dbReference type="PANTHER" id="PTHR44520">
    <property type="entry name" value="RESPONSE REGULATOR RCP1-RELATED"/>
    <property type="match status" value="1"/>
</dbReference>